<evidence type="ECO:0000256" key="3">
    <source>
        <dbReference type="ARBA" id="ARBA00022729"/>
    </source>
</evidence>
<dbReference type="EMBL" id="CADCWN010000015">
    <property type="protein sequence ID" value="CAA9549579.1"/>
    <property type="molecule type" value="Genomic_DNA"/>
</dbReference>
<feature type="domain" description="Solute-binding protein family 5" evidence="6">
    <location>
        <begin position="98"/>
        <end position="288"/>
    </location>
</feature>
<comment type="similarity">
    <text evidence="1">Belongs to the bacterial solute-binding protein 5 family.</text>
</comment>
<evidence type="ECO:0000256" key="2">
    <source>
        <dbReference type="ARBA" id="ARBA00022448"/>
    </source>
</evidence>
<proteinExistence type="inferred from homology"/>
<dbReference type="PANTHER" id="PTHR30290">
    <property type="entry name" value="PERIPLASMIC BINDING COMPONENT OF ABC TRANSPORTER"/>
    <property type="match status" value="1"/>
</dbReference>
<evidence type="ECO:0000256" key="4">
    <source>
        <dbReference type="SAM" id="MobiDB-lite"/>
    </source>
</evidence>
<evidence type="ECO:0000256" key="1">
    <source>
        <dbReference type="ARBA" id="ARBA00005695"/>
    </source>
</evidence>
<keyword evidence="3 5" id="KW-0732">Signal</keyword>
<evidence type="ECO:0000259" key="6">
    <source>
        <dbReference type="Pfam" id="PF00496"/>
    </source>
</evidence>
<sequence>MARIAPFVRAIFTPLLLLTLAACGGGTPRADMAGPTPSARPATALAPTSAPQRGGTATIGVVDDLRQLNPAFGGKDLPGALFRPVVEGLFDFDGEGRPRPWLTEEVPGRGRGVSTDGTTIIIRLRQGVAWEDGAPFTAADVVYTLAVGQNPANPFAPEIADAYRAIRAADALDPYTVRLTLTAPGDSYLRAFSPVLPAHLFNGATDLVDQPYARAPFGTGPFRFAEWTPGVSLTLARSPSYRLRDRPYLDRIIFRAYQDRATAEAALRAGMIDLLLSADAQTLTAPQDGPIHGLAPAHNAPPTWNAGAWYRWRD</sequence>
<dbReference type="GO" id="GO:0015833">
    <property type="term" value="P:peptide transport"/>
    <property type="evidence" value="ECO:0007669"/>
    <property type="project" value="TreeGrafter"/>
</dbReference>
<evidence type="ECO:0000256" key="5">
    <source>
        <dbReference type="SAM" id="SignalP"/>
    </source>
</evidence>
<dbReference type="InterPro" id="IPR039424">
    <property type="entry name" value="SBP_5"/>
</dbReference>
<dbReference type="PANTHER" id="PTHR30290:SF9">
    <property type="entry name" value="OLIGOPEPTIDE-BINDING PROTEIN APPA"/>
    <property type="match status" value="1"/>
</dbReference>
<evidence type="ECO:0000313" key="7">
    <source>
        <dbReference type="EMBL" id="CAA9549579.1"/>
    </source>
</evidence>
<dbReference type="SUPFAM" id="SSF53850">
    <property type="entry name" value="Periplasmic binding protein-like II"/>
    <property type="match status" value="1"/>
</dbReference>
<feature type="chain" id="PRO_5026944219" description="Solute-binding protein family 5 domain-containing protein" evidence="5">
    <location>
        <begin position="34"/>
        <end position="314"/>
    </location>
</feature>
<dbReference type="GO" id="GO:1904680">
    <property type="term" value="F:peptide transmembrane transporter activity"/>
    <property type="evidence" value="ECO:0007669"/>
    <property type="project" value="TreeGrafter"/>
</dbReference>
<dbReference type="Pfam" id="PF00496">
    <property type="entry name" value="SBP_bac_5"/>
    <property type="match status" value="1"/>
</dbReference>
<dbReference type="AlphaFoldDB" id="A0A6J4UIB5"/>
<gene>
    <name evidence="7" type="ORF">AVDCRST_MAG18-192</name>
</gene>
<feature type="signal peptide" evidence="5">
    <location>
        <begin position="1"/>
        <end position="33"/>
    </location>
</feature>
<name>A0A6J4UIB5_9BACT</name>
<dbReference type="InterPro" id="IPR000914">
    <property type="entry name" value="SBP_5_dom"/>
</dbReference>
<dbReference type="Gene3D" id="3.40.190.10">
    <property type="entry name" value="Periplasmic binding protein-like II"/>
    <property type="match status" value="1"/>
</dbReference>
<organism evidence="7">
    <name type="scientific">uncultured Thermomicrobiales bacterium</name>
    <dbReference type="NCBI Taxonomy" id="1645740"/>
    <lineage>
        <taxon>Bacteria</taxon>
        <taxon>Pseudomonadati</taxon>
        <taxon>Thermomicrobiota</taxon>
        <taxon>Thermomicrobia</taxon>
        <taxon>Thermomicrobiales</taxon>
        <taxon>environmental samples</taxon>
    </lineage>
</organism>
<protein>
    <recommendedName>
        <fullName evidence="6">Solute-binding protein family 5 domain-containing protein</fullName>
    </recommendedName>
</protein>
<feature type="region of interest" description="Disordered" evidence="4">
    <location>
        <begin position="29"/>
        <end position="54"/>
    </location>
</feature>
<accession>A0A6J4UIB5</accession>
<reference evidence="7" key="1">
    <citation type="submission" date="2020-02" db="EMBL/GenBank/DDBJ databases">
        <authorList>
            <person name="Meier V. D."/>
        </authorList>
    </citation>
    <scope>NUCLEOTIDE SEQUENCE</scope>
    <source>
        <strain evidence="7">AVDCRST_MAG18</strain>
    </source>
</reference>
<keyword evidence="2" id="KW-0813">Transport</keyword>
<dbReference type="PROSITE" id="PS51257">
    <property type="entry name" value="PROKAR_LIPOPROTEIN"/>
    <property type="match status" value="1"/>
</dbReference>